<dbReference type="SUPFAM" id="SSF69593">
    <property type="entry name" value="Glycerol-3-phosphate (1)-acyltransferase"/>
    <property type="match status" value="1"/>
</dbReference>
<evidence type="ECO:0000256" key="1">
    <source>
        <dbReference type="ARBA" id="ARBA00005189"/>
    </source>
</evidence>
<evidence type="ECO:0000256" key="2">
    <source>
        <dbReference type="ARBA" id="ARBA00008655"/>
    </source>
</evidence>
<comment type="catalytic activity">
    <reaction evidence="7">
        <text>a 1-acyl-sn-glycero-3-phosphate + an acyl-CoA = a 1,2-diacyl-sn-glycero-3-phosphate + CoA</text>
        <dbReference type="Rhea" id="RHEA:19709"/>
        <dbReference type="ChEBI" id="CHEBI:57287"/>
        <dbReference type="ChEBI" id="CHEBI:57970"/>
        <dbReference type="ChEBI" id="CHEBI:58342"/>
        <dbReference type="ChEBI" id="CHEBI:58608"/>
        <dbReference type="EC" id="2.3.1.51"/>
    </reaction>
</comment>
<reference evidence="9" key="1">
    <citation type="submission" date="2022-03" db="EMBL/GenBank/DDBJ databases">
        <authorList>
            <person name="Vrbovska V."/>
            <person name="Kovarovic V."/>
            <person name="Botka T."/>
            <person name="Pantucek R."/>
        </authorList>
    </citation>
    <scope>NUCLEOTIDE SEQUENCE</scope>
    <source>
        <strain evidence="9">CCM 2609</strain>
    </source>
</reference>
<comment type="domain">
    <text evidence="7">The HXXXXD motif is essential for acyltransferase activity and may constitute the binding site for the phosphate moiety of the glycerol-3-phosphate.</text>
</comment>
<dbReference type="RefSeq" id="WP_243365027.1">
    <property type="nucleotide sequence ID" value="NZ_CP094348.1"/>
</dbReference>
<dbReference type="EMBL" id="CP094348">
    <property type="protein sequence ID" value="UOB19619.1"/>
    <property type="molecule type" value="Genomic_DNA"/>
</dbReference>
<reference evidence="9" key="2">
    <citation type="submission" date="2022-04" db="EMBL/GenBank/DDBJ databases">
        <title>Antimicrobial genetic elements in methicillin-resistant Macrococcus armenti.</title>
        <authorList>
            <person name="Keller J.E."/>
            <person name="Schwendener S."/>
            <person name="Pantucek R."/>
            <person name="Perreten V."/>
        </authorList>
    </citation>
    <scope>NUCLEOTIDE SEQUENCE</scope>
    <source>
        <strain evidence="9">CCM 2609</strain>
    </source>
</reference>
<keyword evidence="5 7" id="KW-0443">Lipid metabolism</keyword>
<keyword evidence="6 7" id="KW-0012">Acyltransferase</keyword>
<comment type="pathway">
    <text evidence="1">Lipid metabolism.</text>
</comment>
<evidence type="ECO:0000256" key="5">
    <source>
        <dbReference type="ARBA" id="ARBA00023098"/>
    </source>
</evidence>
<evidence type="ECO:0000313" key="10">
    <source>
        <dbReference type="Proteomes" id="UP000830343"/>
    </source>
</evidence>
<gene>
    <name evidence="9" type="ORF">MRZ06_06060</name>
</gene>
<dbReference type="InterPro" id="IPR004552">
    <property type="entry name" value="AGP_acyltrans"/>
</dbReference>
<dbReference type="EC" id="2.3.1.51" evidence="7"/>
<evidence type="ECO:0000256" key="6">
    <source>
        <dbReference type="ARBA" id="ARBA00023315"/>
    </source>
</evidence>
<dbReference type="GO" id="GO:0016746">
    <property type="term" value="F:acyltransferase activity"/>
    <property type="evidence" value="ECO:0007669"/>
    <property type="project" value="UniProtKB-KW"/>
</dbReference>
<keyword evidence="10" id="KW-1185">Reference proteome</keyword>
<dbReference type="CDD" id="cd07989">
    <property type="entry name" value="LPLAT_AGPAT-like"/>
    <property type="match status" value="1"/>
</dbReference>
<accession>A0ABY3ZUG2</accession>
<dbReference type="PANTHER" id="PTHR10434:SF64">
    <property type="entry name" value="1-ACYL-SN-GLYCEROL-3-PHOSPHATE ACYLTRANSFERASE-RELATED"/>
    <property type="match status" value="1"/>
</dbReference>
<protein>
    <recommendedName>
        <fullName evidence="7">1-acyl-sn-glycerol-3-phosphate acyltransferase</fullName>
        <ecNumber evidence="7">2.3.1.51</ecNumber>
    </recommendedName>
</protein>
<comment type="similarity">
    <text evidence="2 7">Belongs to the 1-acyl-sn-glycerol-3-phosphate acyltransferase family.</text>
</comment>
<evidence type="ECO:0000259" key="8">
    <source>
        <dbReference type="SMART" id="SM00563"/>
    </source>
</evidence>
<dbReference type="SMART" id="SM00563">
    <property type="entry name" value="PlsC"/>
    <property type="match status" value="1"/>
</dbReference>
<name>A0ABY3ZUG2_9STAP</name>
<sequence>MIRMAKTIGVIIGYAAIVTPNFKKIERELKQYDDVYTRDVVAFKAPKKWAHAILKTAGVTVNVTKKEELPKESVLFVCNHEGNFDIPVMIHAIDKPFGFVSKIEVKKIPFLDKWMGLMNCIYLDRTDRRSSLQMIKDGINSLKAGHSIMIFPEGTRSKGQGMNEFKAGSLKLAKSAQVKIIPVAISGTSNIMEKYNNKKMVPGEVSVSILPAIEPEIFKEKSLQEVADYVKALIQDELNMRDEK</sequence>
<evidence type="ECO:0000256" key="4">
    <source>
        <dbReference type="ARBA" id="ARBA00022679"/>
    </source>
</evidence>
<proteinExistence type="inferred from homology"/>
<keyword evidence="4 7" id="KW-0808">Transferase</keyword>
<dbReference type="PANTHER" id="PTHR10434">
    <property type="entry name" value="1-ACYL-SN-GLYCEROL-3-PHOSPHATE ACYLTRANSFERASE"/>
    <property type="match status" value="1"/>
</dbReference>
<evidence type="ECO:0000256" key="3">
    <source>
        <dbReference type="ARBA" id="ARBA00022516"/>
    </source>
</evidence>
<evidence type="ECO:0000313" key="9">
    <source>
        <dbReference type="EMBL" id="UOB19619.1"/>
    </source>
</evidence>
<dbReference type="Pfam" id="PF01553">
    <property type="entry name" value="Acyltransferase"/>
    <property type="match status" value="1"/>
</dbReference>
<evidence type="ECO:0000256" key="7">
    <source>
        <dbReference type="RuleBase" id="RU361267"/>
    </source>
</evidence>
<keyword evidence="3 7" id="KW-0444">Lipid biosynthesis</keyword>
<dbReference type="Proteomes" id="UP000830343">
    <property type="component" value="Chromosome"/>
</dbReference>
<keyword evidence="7" id="KW-1208">Phospholipid metabolism</keyword>
<keyword evidence="7" id="KW-0594">Phospholipid biosynthesis</keyword>
<feature type="domain" description="Phospholipid/glycerol acyltransferase" evidence="8">
    <location>
        <begin position="74"/>
        <end position="188"/>
    </location>
</feature>
<dbReference type="InterPro" id="IPR002123">
    <property type="entry name" value="Plipid/glycerol_acylTrfase"/>
</dbReference>
<organism evidence="9 10">
    <name type="scientific">Macrococcus armenti</name>
    <dbReference type="NCBI Taxonomy" id="2875764"/>
    <lineage>
        <taxon>Bacteria</taxon>
        <taxon>Bacillati</taxon>
        <taxon>Bacillota</taxon>
        <taxon>Bacilli</taxon>
        <taxon>Bacillales</taxon>
        <taxon>Staphylococcaceae</taxon>
        <taxon>Macrococcus</taxon>
    </lineage>
</organism>
<dbReference type="NCBIfam" id="TIGR00530">
    <property type="entry name" value="AGP_acyltrn"/>
    <property type="match status" value="1"/>
</dbReference>